<feature type="transmembrane region" description="Helical" evidence="16">
    <location>
        <begin position="447"/>
        <end position="466"/>
    </location>
</feature>
<evidence type="ECO:0000256" key="13">
    <source>
        <dbReference type="PROSITE-ProRule" id="PRU00023"/>
    </source>
</evidence>
<dbReference type="Proteomes" id="UP000085678">
    <property type="component" value="Unplaced"/>
</dbReference>
<evidence type="ECO:0000256" key="8">
    <source>
        <dbReference type="ARBA" id="ARBA00022837"/>
    </source>
</evidence>
<dbReference type="Gene3D" id="1.10.287.70">
    <property type="match status" value="1"/>
</dbReference>
<dbReference type="PROSITE" id="PS50088">
    <property type="entry name" value="ANK_REPEAT"/>
    <property type="match status" value="3"/>
</dbReference>
<dbReference type="InterPro" id="IPR024862">
    <property type="entry name" value="TRPV"/>
</dbReference>
<keyword evidence="6 16" id="KW-0812">Transmembrane</keyword>
<dbReference type="GO" id="GO:0005886">
    <property type="term" value="C:plasma membrane"/>
    <property type="evidence" value="ECO:0007669"/>
    <property type="project" value="UniProtKB-SubCell"/>
</dbReference>
<evidence type="ECO:0000256" key="7">
    <source>
        <dbReference type="ARBA" id="ARBA00022737"/>
    </source>
</evidence>
<keyword evidence="4" id="KW-0109">Calcium transport</keyword>
<sequence length="1017" mass="116132">MSSSSERKKKSRKSKIHPDTGRGVVNGGFEMTPVESEEDNNRTSTFKNKMKNNKTLAVNALKVISNVRGKASKWAHYVKTRRTARKNTDTYEDIRKWKVVHHEGDNDTEDHKPQKDIGLGEVDPGFLSKVLSQGSKPSSVEHNRALIHYFAKLGCSGDENEAIDLDYVEDLIRAGARVDCTDKQGQTVLHEAARAWHVDVAKFLIEHHANVNQPDAFGRTPLHVAASVDYAEMVNFLVANGANIEAKSKELQTPVHFAARNDAVKSLTALIKNGCEYKQVRDHKQRTPLMLAAQLDRSETARTLMEMGAPAGVTDCYGEGAVAWMITKMAPVAKVALDQFHVKDRANRKQYYYLKHLEPRKPDHDVKDTGTETKGYPMTAMQVAVKYRQYDILMHPVMQRLIAIKWRKFGRTSAVFNTLVNLVFIIVWTAIGIINGENSYIYNLPDQWWRILLYCVGVLLWIQQIAEEMREIYGSNKEFQQWKSWREDDLQKEIDNFCHPRWPEEKEYLEKEMENLDEQKANYWSNFWNVFDWICYFSLLISIIIHLVDVFAHTAMLSRWQVRINALSIIIIWLRLMKSAKAFSLLGPFIVMLGHILGDVIKFLFLYLEFYIPFSCAYWMLFGGTKVIDDSTLFPNPYGNLTVQATGFQDVGELIFSMFRLSMVDDYDYEGMRKADFMFADIMVAAWMALSAILCLNLFIALLSDTFQRVYDNAHANAVMQKAIHILTAEEGMSNKRREKFRRYIHEELNGVEETYYDDDLTATDGEEDLKKVTIQIKEQLDDMQEQWENNNGGHGGGYWGSNGGGGGKPGAKGDGIDSLLSKKGGGYDYGNPNTYDENTRSCVSLEKFENEVDSLREEIRGIRDRQDDMMDRFKQDITTITNLLQNIVAHQVGPGISPRPSSHLPPLEAGPGLRMSSLPEMDNLQQEQTEERRRRKELKKLRRQMKAGEIPNVEDADGTQSRASTHGPFISSKEPLIEVSTEYTDPPQQGEDDQRMPDIRIRQTVLNIDRMPSTDA</sequence>
<dbReference type="PANTHER" id="PTHR10582">
    <property type="entry name" value="TRANSIENT RECEPTOR POTENTIAL ION CHANNEL PROTEIN"/>
    <property type="match status" value="1"/>
</dbReference>
<evidence type="ECO:0000256" key="16">
    <source>
        <dbReference type="SAM" id="Phobius"/>
    </source>
</evidence>
<dbReference type="InterPro" id="IPR005821">
    <property type="entry name" value="Ion_trans_dom"/>
</dbReference>
<feature type="region of interest" description="Disordered" evidence="15">
    <location>
        <begin position="895"/>
        <end position="978"/>
    </location>
</feature>
<evidence type="ECO:0000313" key="19">
    <source>
        <dbReference type="RefSeq" id="XP_013392769.1"/>
    </source>
</evidence>
<dbReference type="InterPro" id="IPR036770">
    <property type="entry name" value="Ankyrin_rpt-contain_sf"/>
</dbReference>
<evidence type="ECO:0000256" key="1">
    <source>
        <dbReference type="ARBA" id="ARBA00004651"/>
    </source>
</evidence>
<keyword evidence="8" id="KW-0106">Calcium</keyword>
<dbReference type="Gene3D" id="1.25.40.20">
    <property type="entry name" value="Ankyrin repeat-containing domain"/>
    <property type="match status" value="2"/>
</dbReference>
<keyword evidence="3" id="KW-1003">Cell membrane</keyword>
<feature type="repeat" description="ANK" evidence="13">
    <location>
        <begin position="217"/>
        <end position="249"/>
    </location>
</feature>
<feature type="region of interest" description="Disordered" evidence="15">
    <location>
        <begin position="787"/>
        <end position="818"/>
    </location>
</feature>
<dbReference type="PANTHER" id="PTHR10582:SF33">
    <property type="entry name" value="TRANSIENT RECEPTOR POTENTIAL CHANNEL PYREXIA"/>
    <property type="match status" value="1"/>
</dbReference>
<protein>
    <submittedName>
        <fullName evidence="19">Uncharacterized protein LOC106160659 isoform X1</fullName>
    </submittedName>
</protein>
<keyword evidence="11 16" id="KW-0472">Membrane</keyword>
<proteinExistence type="predicted"/>
<evidence type="ECO:0000256" key="15">
    <source>
        <dbReference type="SAM" id="MobiDB-lite"/>
    </source>
</evidence>
<feature type="compositionally biased region" description="Basic residues" evidence="15">
    <location>
        <begin position="934"/>
        <end position="946"/>
    </location>
</feature>
<dbReference type="RefSeq" id="XP_013392769.1">
    <property type="nucleotide sequence ID" value="XM_013537315.1"/>
</dbReference>
<comment type="subcellular location">
    <subcellularLocation>
        <location evidence="1">Cell membrane</location>
        <topology evidence="1">Multi-pass membrane protein</topology>
    </subcellularLocation>
</comment>
<dbReference type="AlphaFoldDB" id="A0A1S3I5W8"/>
<dbReference type="GeneID" id="106160659"/>
<dbReference type="GO" id="GO:0098703">
    <property type="term" value="P:calcium ion import across plasma membrane"/>
    <property type="evidence" value="ECO:0007669"/>
    <property type="project" value="TreeGrafter"/>
</dbReference>
<evidence type="ECO:0000256" key="11">
    <source>
        <dbReference type="ARBA" id="ARBA00023136"/>
    </source>
</evidence>
<gene>
    <name evidence="19" type="primary">LOC106160659</name>
</gene>
<evidence type="ECO:0000259" key="17">
    <source>
        <dbReference type="Pfam" id="PF00520"/>
    </source>
</evidence>
<dbReference type="SUPFAM" id="SSF48403">
    <property type="entry name" value="Ankyrin repeat"/>
    <property type="match status" value="1"/>
</dbReference>
<dbReference type="Pfam" id="PF00520">
    <property type="entry name" value="Ion_trans"/>
    <property type="match status" value="1"/>
</dbReference>
<evidence type="ECO:0000256" key="6">
    <source>
        <dbReference type="ARBA" id="ARBA00022692"/>
    </source>
</evidence>
<feature type="compositionally biased region" description="Gly residues" evidence="15">
    <location>
        <begin position="793"/>
        <end position="814"/>
    </location>
</feature>
<dbReference type="OrthoDB" id="194358at2759"/>
<keyword evidence="12" id="KW-0407">Ion channel</keyword>
<dbReference type="KEGG" id="lak:106160659"/>
<feature type="domain" description="Ion transport" evidence="17">
    <location>
        <begin position="520"/>
        <end position="714"/>
    </location>
</feature>
<keyword evidence="7" id="KW-0677">Repeat</keyword>
<reference evidence="19" key="1">
    <citation type="submission" date="2025-08" db="UniProtKB">
        <authorList>
            <consortium name="RefSeq"/>
        </authorList>
    </citation>
    <scope>IDENTIFICATION</scope>
    <source>
        <tissue evidence="19">Gonads</tissue>
    </source>
</reference>
<feature type="transmembrane region" description="Helical" evidence="16">
    <location>
        <begin position="682"/>
        <end position="703"/>
    </location>
</feature>
<keyword evidence="10" id="KW-0406">Ion transport</keyword>
<evidence type="ECO:0000313" key="18">
    <source>
        <dbReference type="Proteomes" id="UP000085678"/>
    </source>
</evidence>
<evidence type="ECO:0000256" key="10">
    <source>
        <dbReference type="ARBA" id="ARBA00023065"/>
    </source>
</evidence>
<feature type="repeat" description="ANK" evidence="13">
    <location>
        <begin position="284"/>
        <end position="316"/>
    </location>
</feature>
<keyword evidence="9 16" id="KW-1133">Transmembrane helix</keyword>
<dbReference type="GO" id="GO:0005262">
    <property type="term" value="F:calcium channel activity"/>
    <property type="evidence" value="ECO:0007669"/>
    <property type="project" value="UniProtKB-KW"/>
</dbReference>
<evidence type="ECO:0000256" key="12">
    <source>
        <dbReference type="ARBA" id="ARBA00023303"/>
    </source>
</evidence>
<keyword evidence="5" id="KW-0107">Calcium channel</keyword>
<feature type="transmembrane region" description="Helical" evidence="16">
    <location>
        <begin position="610"/>
        <end position="628"/>
    </location>
</feature>
<evidence type="ECO:0000256" key="4">
    <source>
        <dbReference type="ARBA" id="ARBA00022568"/>
    </source>
</evidence>
<dbReference type="PROSITE" id="PS50297">
    <property type="entry name" value="ANK_REP_REGION"/>
    <property type="match status" value="2"/>
</dbReference>
<dbReference type="InParanoid" id="A0A1S3I5W8"/>
<keyword evidence="13" id="KW-0040">ANK repeat</keyword>
<feature type="transmembrane region" description="Helical" evidence="16">
    <location>
        <begin position="530"/>
        <end position="548"/>
    </location>
</feature>
<evidence type="ECO:0000256" key="2">
    <source>
        <dbReference type="ARBA" id="ARBA00022448"/>
    </source>
</evidence>
<keyword evidence="18" id="KW-1185">Reference proteome</keyword>
<feature type="transmembrane region" description="Helical" evidence="16">
    <location>
        <begin position="414"/>
        <end position="435"/>
    </location>
</feature>
<dbReference type="InterPro" id="IPR002110">
    <property type="entry name" value="Ankyrin_rpt"/>
</dbReference>
<evidence type="ECO:0000256" key="9">
    <source>
        <dbReference type="ARBA" id="ARBA00022989"/>
    </source>
</evidence>
<feature type="coiled-coil region" evidence="14">
    <location>
        <begin position="846"/>
        <end position="873"/>
    </location>
</feature>
<keyword evidence="2" id="KW-0813">Transport</keyword>
<evidence type="ECO:0000256" key="14">
    <source>
        <dbReference type="SAM" id="Coils"/>
    </source>
</evidence>
<dbReference type="SMART" id="SM00248">
    <property type="entry name" value="ANK"/>
    <property type="match status" value="5"/>
</dbReference>
<feature type="repeat" description="ANK" evidence="13">
    <location>
        <begin position="184"/>
        <end position="216"/>
    </location>
</feature>
<name>A0A1S3I5W8_LINAN</name>
<organism evidence="18 19">
    <name type="scientific">Lingula anatina</name>
    <name type="common">Brachiopod</name>
    <name type="synonym">Lingula unguis</name>
    <dbReference type="NCBI Taxonomy" id="7574"/>
    <lineage>
        <taxon>Eukaryota</taxon>
        <taxon>Metazoa</taxon>
        <taxon>Spiralia</taxon>
        <taxon>Lophotrochozoa</taxon>
        <taxon>Brachiopoda</taxon>
        <taxon>Linguliformea</taxon>
        <taxon>Lingulata</taxon>
        <taxon>Lingulida</taxon>
        <taxon>Linguloidea</taxon>
        <taxon>Lingulidae</taxon>
        <taxon>Lingula</taxon>
    </lineage>
</organism>
<evidence type="ECO:0000256" key="3">
    <source>
        <dbReference type="ARBA" id="ARBA00022475"/>
    </source>
</evidence>
<dbReference type="Pfam" id="PF12796">
    <property type="entry name" value="Ank_2"/>
    <property type="match status" value="2"/>
</dbReference>
<keyword evidence="14" id="KW-0175">Coiled coil</keyword>
<feature type="region of interest" description="Disordered" evidence="15">
    <location>
        <begin position="1"/>
        <end position="46"/>
    </location>
</feature>
<evidence type="ECO:0000256" key="5">
    <source>
        <dbReference type="ARBA" id="ARBA00022673"/>
    </source>
</evidence>
<accession>A0A1S3I5W8</accession>